<dbReference type="InterPro" id="IPR039420">
    <property type="entry name" value="WalR-like"/>
</dbReference>
<dbReference type="InterPro" id="IPR000792">
    <property type="entry name" value="Tscrpt_reg_LuxR_C"/>
</dbReference>
<feature type="domain" description="Response regulatory" evidence="7">
    <location>
        <begin position="4"/>
        <end position="127"/>
    </location>
</feature>
<organism evidence="8 9">
    <name type="scientific">Streptomyces stramineus</name>
    <dbReference type="NCBI Taxonomy" id="173861"/>
    <lineage>
        <taxon>Bacteria</taxon>
        <taxon>Bacillati</taxon>
        <taxon>Actinomycetota</taxon>
        <taxon>Actinomycetes</taxon>
        <taxon>Kitasatosporales</taxon>
        <taxon>Streptomycetaceae</taxon>
        <taxon>Streptomyces</taxon>
    </lineage>
</organism>
<feature type="domain" description="HTH luxR-type" evidence="6">
    <location>
        <begin position="154"/>
        <end position="219"/>
    </location>
</feature>
<protein>
    <submittedName>
        <fullName evidence="8">Response regulator transcription factor</fullName>
    </submittedName>
</protein>
<evidence type="ECO:0000256" key="3">
    <source>
        <dbReference type="ARBA" id="ARBA00023125"/>
    </source>
</evidence>
<evidence type="ECO:0000259" key="6">
    <source>
        <dbReference type="PROSITE" id="PS50043"/>
    </source>
</evidence>
<keyword evidence="2" id="KW-0805">Transcription regulation</keyword>
<feature type="modified residue" description="4-aspartylphosphate" evidence="5">
    <location>
        <position position="55"/>
    </location>
</feature>
<dbReference type="PANTHER" id="PTHR43214">
    <property type="entry name" value="TWO-COMPONENT RESPONSE REGULATOR"/>
    <property type="match status" value="1"/>
</dbReference>
<dbReference type="PROSITE" id="PS50110">
    <property type="entry name" value="RESPONSE_REGULATORY"/>
    <property type="match status" value="1"/>
</dbReference>
<evidence type="ECO:0000256" key="4">
    <source>
        <dbReference type="ARBA" id="ARBA00023163"/>
    </source>
</evidence>
<dbReference type="CDD" id="cd06170">
    <property type="entry name" value="LuxR_C_like"/>
    <property type="match status" value="1"/>
</dbReference>
<sequence>MAITVVIADDQEMVRTGFRMILESQPDIEVVADVVDGEAALAAVEEHLPDVLLLDIRMPKLDGLEVTRRLSALAATHPERARRPRIVIVTTFDLDEYVHTALRNGASGFLLKDASPAMLVEAVHAAAVGDSLISPAITVRLLRDMAPAKAAGSVKAPSEPLTDREADVVRCLARGATNAEIAAELFVSLSTVKTHLANVQMKLDARNRVEIAAWAWESGLATGGP</sequence>
<dbReference type="RefSeq" id="WP_344089287.1">
    <property type="nucleotide sequence ID" value="NZ_BAAAHB010000016.1"/>
</dbReference>
<dbReference type="Proteomes" id="UP001499895">
    <property type="component" value="Unassembled WGS sequence"/>
</dbReference>
<dbReference type="EMBL" id="BAAAHB010000016">
    <property type="protein sequence ID" value="GAA0458708.1"/>
    <property type="molecule type" value="Genomic_DNA"/>
</dbReference>
<keyword evidence="3" id="KW-0238">DNA-binding</keyword>
<gene>
    <name evidence="8" type="ORF">GCM10009544_21580</name>
</gene>
<dbReference type="SUPFAM" id="SSF52172">
    <property type="entry name" value="CheY-like"/>
    <property type="match status" value="1"/>
</dbReference>
<dbReference type="Pfam" id="PF00072">
    <property type="entry name" value="Response_reg"/>
    <property type="match status" value="1"/>
</dbReference>
<dbReference type="PROSITE" id="PS00622">
    <property type="entry name" value="HTH_LUXR_1"/>
    <property type="match status" value="1"/>
</dbReference>
<keyword evidence="1 5" id="KW-0597">Phosphoprotein</keyword>
<evidence type="ECO:0000313" key="8">
    <source>
        <dbReference type="EMBL" id="GAA0458708.1"/>
    </source>
</evidence>
<accession>A0ABP3JRF9</accession>
<evidence type="ECO:0000256" key="1">
    <source>
        <dbReference type="ARBA" id="ARBA00022553"/>
    </source>
</evidence>
<comment type="caution">
    <text evidence="8">The sequence shown here is derived from an EMBL/GenBank/DDBJ whole genome shotgun (WGS) entry which is preliminary data.</text>
</comment>
<keyword evidence="9" id="KW-1185">Reference proteome</keyword>
<dbReference type="SMART" id="SM00421">
    <property type="entry name" value="HTH_LUXR"/>
    <property type="match status" value="1"/>
</dbReference>
<reference evidence="9" key="1">
    <citation type="journal article" date="2019" name="Int. J. Syst. Evol. Microbiol.">
        <title>The Global Catalogue of Microorganisms (GCM) 10K type strain sequencing project: providing services to taxonomists for standard genome sequencing and annotation.</title>
        <authorList>
            <consortium name="The Broad Institute Genomics Platform"/>
            <consortium name="The Broad Institute Genome Sequencing Center for Infectious Disease"/>
            <person name="Wu L."/>
            <person name="Ma J."/>
        </authorList>
    </citation>
    <scope>NUCLEOTIDE SEQUENCE [LARGE SCALE GENOMIC DNA]</scope>
    <source>
        <strain evidence="9">JCM 10649</strain>
    </source>
</reference>
<dbReference type="InterPro" id="IPR001789">
    <property type="entry name" value="Sig_transdc_resp-reg_receiver"/>
</dbReference>
<dbReference type="Gene3D" id="3.40.50.2300">
    <property type="match status" value="1"/>
</dbReference>
<evidence type="ECO:0000313" key="9">
    <source>
        <dbReference type="Proteomes" id="UP001499895"/>
    </source>
</evidence>
<dbReference type="PROSITE" id="PS50043">
    <property type="entry name" value="HTH_LUXR_2"/>
    <property type="match status" value="1"/>
</dbReference>
<dbReference type="PANTHER" id="PTHR43214:SF24">
    <property type="entry name" value="TRANSCRIPTIONAL REGULATORY PROTEIN NARL-RELATED"/>
    <property type="match status" value="1"/>
</dbReference>
<dbReference type="PRINTS" id="PR00038">
    <property type="entry name" value="HTHLUXR"/>
</dbReference>
<dbReference type="InterPro" id="IPR011006">
    <property type="entry name" value="CheY-like_superfamily"/>
</dbReference>
<dbReference type="InterPro" id="IPR058245">
    <property type="entry name" value="NreC/VraR/RcsB-like_REC"/>
</dbReference>
<dbReference type="SUPFAM" id="SSF46894">
    <property type="entry name" value="C-terminal effector domain of the bipartite response regulators"/>
    <property type="match status" value="1"/>
</dbReference>
<name>A0ABP3JRF9_9ACTN</name>
<keyword evidence="4" id="KW-0804">Transcription</keyword>
<dbReference type="InterPro" id="IPR016032">
    <property type="entry name" value="Sig_transdc_resp-reg_C-effctor"/>
</dbReference>
<proteinExistence type="predicted"/>
<dbReference type="SMART" id="SM00448">
    <property type="entry name" value="REC"/>
    <property type="match status" value="1"/>
</dbReference>
<evidence type="ECO:0000256" key="2">
    <source>
        <dbReference type="ARBA" id="ARBA00023015"/>
    </source>
</evidence>
<evidence type="ECO:0000256" key="5">
    <source>
        <dbReference type="PROSITE-ProRule" id="PRU00169"/>
    </source>
</evidence>
<evidence type="ECO:0000259" key="7">
    <source>
        <dbReference type="PROSITE" id="PS50110"/>
    </source>
</evidence>
<dbReference type="CDD" id="cd17535">
    <property type="entry name" value="REC_NarL-like"/>
    <property type="match status" value="1"/>
</dbReference>
<dbReference type="Pfam" id="PF00196">
    <property type="entry name" value="GerE"/>
    <property type="match status" value="1"/>
</dbReference>